<keyword evidence="1 3" id="KW-0808">Transferase</keyword>
<keyword evidence="4" id="KW-1185">Reference proteome</keyword>
<sequence length="345" mass="39367">MNWFNIKNMSSLRFITVKDFKTEKGFSKDFDLSYQIFGQSLGSAPVVLVNHALTGNSTLVGKNAWFDQIVGEEKTIDLNKFTVLAFNIPGNGYSGDVEDLIFNYKDFTIDDVAKLFAQGLQVLKIEKLYAIVGCSIGGAITWHIAINYPNLAEHIIPIASHHTANDWVLANCKIQEAILNNSSEPIVDARRHAMTLYRTPASLNQKFNRKKEEESFKVQNWLDFHGKALKHRYKLPAYRLMNHLLSTIDISKGTGDWLKFAKKIKSQIHLIAVNSDQFFLADDNWDTYVQLSEHQLSVSITEIKSIHGHDAFLIEHQQLATLLQPIFQKTKNKNEKNTAHLVWHR</sequence>
<dbReference type="EMBL" id="FQYY01000008">
    <property type="protein sequence ID" value="SHJ12839.1"/>
    <property type="molecule type" value="Genomic_DNA"/>
</dbReference>
<dbReference type="GO" id="GO:0009092">
    <property type="term" value="P:homoserine metabolic process"/>
    <property type="evidence" value="ECO:0007669"/>
    <property type="project" value="TreeGrafter"/>
</dbReference>
<proteinExistence type="predicted"/>
<protein>
    <submittedName>
        <fullName evidence="3">Homoserine O-acetyltransferase</fullName>
    </submittedName>
</protein>
<dbReference type="STRING" id="579105.SAMN04488096_108199"/>
<evidence type="ECO:0000256" key="1">
    <source>
        <dbReference type="ARBA" id="ARBA00022679"/>
    </source>
</evidence>
<dbReference type="Proteomes" id="UP000184225">
    <property type="component" value="Unassembled WGS sequence"/>
</dbReference>
<dbReference type="InterPro" id="IPR008220">
    <property type="entry name" value="HAT_MetX-like"/>
</dbReference>
<dbReference type="InterPro" id="IPR029058">
    <property type="entry name" value="AB_hydrolase_fold"/>
</dbReference>
<evidence type="ECO:0000259" key="2">
    <source>
        <dbReference type="Pfam" id="PF00561"/>
    </source>
</evidence>
<gene>
    <name evidence="3" type="ORF">SAMN04488096_108199</name>
</gene>
<dbReference type="SUPFAM" id="SSF53474">
    <property type="entry name" value="alpha/beta-Hydrolases"/>
    <property type="match status" value="1"/>
</dbReference>
<dbReference type="InterPro" id="IPR000073">
    <property type="entry name" value="AB_hydrolase_1"/>
</dbReference>
<dbReference type="Pfam" id="PF00561">
    <property type="entry name" value="Abhydrolase_1"/>
    <property type="match status" value="1"/>
</dbReference>
<evidence type="ECO:0000313" key="4">
    <source>
        <dbReference type="Proteomes" id="UP000184225"/>
    </source>
</evidence>
<evidence type="ECO:0000313" key="3">
    <source>
        <dbReference type="EMBL" id="SHJ12839.1"/>
    </source>
</evidence>
<dbReference type="GO" id="GO:0009086">
    <property type="term" value="P:methionine biosynthetic process"/>
    <property type="evidence" value="ECO:0007669"/>
    <property type="project" value="TreeGrafter"/>
</dbReference>
<organism evidence="3 4">
    <name type="scientific">Mesonia phycicola</name>
    <dbReference type="NCBI Taxonomy" id="579105"/>
    <lineage>
        <taxon>Bacteria</taxon>
        <taxon>Pseudomonadati</taxon>
        <taxon>Bacteroidota</taxon>
        <taxon>Flavobacteriia</taxon>
        <taxon>Flavobacteriales</taxon>
        <taxon>Flavobacteriaceae</taxon>
        <taxon>Mesonia</taxon>
    </lineage>
</organism>
<dbReference type="Gene3D" id="3.40.50.1820">
    <property type="entry name" value="alpha/beta hydrolase"/>
    <property type="match status" value="1"/>
</dbReference>
<dbReference type="GO" id="GO:0004414">
    <property type="term" value="F:homoserine O-acetyltransferase activity"/>
    <property type="evidence" value="ECO:0007669"/>
    <property type="project" value="TreeGrafter"/>
</dbReference>
<dbReference type="PANTHER" id="PTHR32268:SF11">
    <property type="entry name" value="HOMOSERINE O-ACETYLTRANSFERASE"/>
    <property type="match status" value="1"/>
</dbReference>
<accession>A0A1M6GSG1</accession>
<name>A0A1M6GSG1_9FLAO</name>
<dbReference type="PANTHER" id="PTHR32268">
    <property type="entry name" value="HOMOSERINE O-ACETYLTRANSFERASE"/>
    <property type="match status" value="1"/>
</dbReference>
<reference evidence="3 4" key="1">
    <citation type="submission" date="2016-11" db="EMBL/GenBank/DDBJ databases">
        <authorList>
            <person name="Jaros S."/>
            <person name="Januszkiewicz K."/>
            <person name="Wedrychowicz H."/>
        </authorList>
    </citation>
    <scope>NUCLEOTIDE SEQUENCE [LARGE SCALE GENOMIC DNA]</scope>
    <source>
        <strain evidence="3 4">DSM 21425</strain>
    </source>
</reference>
<dbReference type="AlphaFoldDB" id="A0A1M6GSG1"/>
<feature type="domain" description="AB hydrolase-1" evidence="2">
    <location>
        <begin position="45"/>
        <end position="170"/>
    </location>
</feature>